<evidence type="ECO:0000313" key="3">
    <source>
        <dbReference type="Proteomes" id="UP000053820"/>
    </source>
</evidence>
<evidence type="ECO:0000313" key="2">
    <source>
        <dbReference type="EMBL" id="KIJ62706.1"/>
    </source>
</evidence>
<evidence type="ECO:0000259" key="1">
    <source>
        <dbReference type="PROSITE" id="PS50075"/>
    </source>
</evidence>
<proteinExistence type="predicted"/>
<dbReference type="InterPro" id="IPR009081">
    <property type="entry name" value="PP-bd_ACP"/>
</dbReference>
<keyword evidence="3" id="KW-1185">Reference proteome</keyword>
<reference evidence="2 3" key="1">
    <citation type="submission" date="2014-04" db="EMBL/GenBank/DDBJ databases">
        <title>Evolutionary Origins and Diversification of the Mycorrhizal Mutualists.</title>
        <authorList>
            <consortium name="DOE Joint Genome Institute"/>
            <consortium name="Mycorrhizal Genomics Consortium"/>
            <person name="Kohler A."/>
            <person name="Kuo A."/>
            <person name="Nagy L.G."/>
            <person name="Floudas D."/>
            <person name="Copeland A."/>
            <person name="Barry K.W."/>
            <person name="Cichocki N."/>
            <person name="Veneault-Fourrey C."/>
            <person name="LaButti K."/>
            <person name="Lindquist E.A."/>
            <person name="Lipzen A."/>
            <person name="Lundell T."/>
            <person name="Morin E."/>
            <person name="Murat C."/>
            <person name="Riley R."/>
            <person name="Ohm R."/>
            <person name="Sun H."/>
            <person name="Tunlid A."/>
            <person name="Henrissat B."/>
            <person name="Grigoriev I.V."/>
            <person name="Hibbett D.S."/>
            <person name="Martin F."/>
        </authorList>
    </citation>
    <scope>NUCLEOTIDE SEQUENCE [LARGE SCALE GENOMIC DNA]</scope>
    <source>
        <strain evidence="2 3">MD-312</strain>
    </source>
</reference>
<dbReference type="AlphaFoldDB" id="A0A0C9WD43"/>
<dbReference type="Pfam" id="PF00550">
    <property type="entry name" value="PP-binding"/>
    <property type="match status" value="1"/>
</dbReference>
<dbReference type="SUPFAM" id="SSF47336">
    <property type="entry name" value="ACP-like"/>
    <property type="match status" value="1"/>
</dbReference>
<feature type="domain" description="Carrier" evidence="1">
    <location>
        <begin position="44"/>
        <end position="102"/>
    </location>
</feature>
<sequence>MEKAPFGKLARARLVSLYKYGELAKHIALTEELLSEVHRASSVTPSTETKKILAAIYVGIFNLEVRDPSAADNFFELGGTSINLIRLKQTLLKSTYSTFPML</sequence>
<dbReference type="HOGENOM" id="CLU_2277869_0_0_1"/>
<organism evidence="2 3">
    <name type="scientific">Hydnomerulius pinastri MD-312</name>
    <dbReference type="NCBI Taxonomy" id="994086"/>
    <lineage>
        <taxon>Eukaryota</taxon>
        <taxon>Fungi</taxon>
        <taxon>Dikarya</taxon>
        <taxon>Basidiomycota</taxon>
        <taxon>Agaricomycotina</taxon>
        <taxon>Agaricomycetes</taxon>
        <taxon>Agaricomycetidae</taxon>
        <taxon>Boletales</taxon>
        <taxon>Boletales incertae sedis</taxon>
        <taxon>Leucogyrophana</taxon>
    </lineage>
</organism>
<dbReference type="PROSITE" id="PS50075">
    <property type="entry name" value="CARRIER"/>
    <property type="match status" value="1"/>
</dbReference>
<name>A0A0C9WD43_9AGAM</name>
<gene>
    <name evidence="2" type="ORF">HYDPIDRAFT_114389</name>
</gene>
<dbReference type="Gene3D" id="1.10.1200.10">
    <property type="entry name" value="ACP-like"/>
    <property type="match status" value="1"/>
</dbReference>
<dbReference type="EMBL" id="KN839854">
    <property type="protein sequence ID" value="KIJ62706.1"/>
    <property type="molecule type" value="Genomic_DNA"/>
</dbReference>
<dbReference type="OrthoDB" id="2668584at2759"/>
<protein>
    <recommendedName>
        <fullName evidence="1">Carrier domain-containing protein</fullName>
    </recommendedName>
</protein>
<dbReference type="Proteomes" id="UP000053820">
    <property type="component" value="Unassembled WGS sequence"/>
</dbReference>
<dbReference type="InterPro" id="IPR036736">
    <property type="entry name" value="ACP-like_sf"/>
</dbReference>
<accession>A0A0C9WD43</accession>